<dbReference type="AlphaFoldDB" id="A0A841R5L9"/>
<gene>
    <name evidence="1" type="ORF">HNR50_000759</name>
</gene>
<keyword evidence="2" id="KW-1185">Reference proteome</keyword>
<dbReference type="Proteomes" id="UP000587760">
    <property type="component" value="Unassembled WGS sequence"/>
</dbReference>
<protein>
    <submittedName>
        <fullName evidence="1">Uncharacterized protein</fullName>
    </submittedName>
</protein>
<evidence type="ECO:0000313" key="1">
    <source>
        <dbReference type="EMBL" id="MBB6479126.1"/>
    </source>
</evidence>
<dbReference type="EMBL" id="JACHGJ010000001">
    <property type="protein sequence ID" value="MBB6479126.1"/>
    <property type="molecule type" value="Genomic_DNA"/>
</dbReference>
<evidence type="ECO:0000313" key="2">
    <source>
        <dbReference type="Proteomes" id="UP000587760"/>
    </source>
</evidence>
<name>A0A841R5L9_9SPIO</name>
<reference evidence="1 2" key="1">
    <citation type="submission" date="2020-08" db="EMBL/GenBank/DDBJ databases">
        <title>Genomic Encyclopedia of Type Strains, Phase IV (KMG-IV): sequencing the most valuable type-strain genomes for metagenomic binning, comparative biology and taxonomic classification.</title>
        <authorList>
            <person name="Goeker M."/>
        </authorList>
    </citation>
    <scope>NUCLEOTIDE SEQUENCE [LARGE SCALE GENOMIC DNA]</scope>
    <source>
        <strain evidence="1 2">DSM 2461</strain>
    </source>
</reference>
<organism evidence="1 2">
    <name type="scientific">Spirochaeta isovalerica</name>
    <dbReference type="NCBI Taxonomy" id="150"/>
    <lineage>
        <taxon>Bacteria</taxon>
        <taxon>Pseudomonadati</taxon>
        <taxon>Spirochaetota</taxon>
        <taxon>Spirochaetia</taxon>
        <taxon>Spirochaetales</taxon>
        <taxon>Spirochaetaceae</taxon>
        <taxon>Spirochaeta</taxon>
    </lineage>
</organism>
<accession>A0A841R5L9</accession>
<sequence>MIILSSCVTTGEARYYAFNQAVENSDAEGLEGSVVLPEISLFVSAPYLSIAPDEDLGGDNEIILPEYVIPEIAKEPAPEPEKQERQTVIAESVRPVALDSVVETSEKPPAADSPLTPENIIIPEETVVTVEPGLSRTDEISPDVRESVNADGGMPDNFREFTPGEDILISLDREGWIFDRGDSSEGIVLKNRQFEDGMTRFLFTSETGGTLVLYFVLQNSETGEDEKLSYKLEAATEDSGSHLPVVIEALSTDFSEKELSGLADDDISIAVMEENVPGVVASIDQLTDPEADPGTDLMMDVFELLDKQGGYDQLLVKLAENAFLLYPYDNSSAEMLFRAAQSLENPGTGQDIEKAVTLFKLVRDHFPLSVYSDRSEERISYLERHFMKIY</sequence>
<dbReference type="RefSeq" id="WP_184743970.1">
    <property type="nucleotide sequence ID" value="NZ_JACHGJ010000001.1"/>
</dbReference>
<comment type="caution">
    <text evidence="1">The sequence shown here is derived from an EMBL/GenBank/DDBJ whole genome shotgun (WGS) entry which is preliminary data.</text>
</comment>
<proteinExistence type="predicted"/>